<dbReference type="AlphaFoldDB" id="A0A3Q9G3T0"/>
<reference evidence="2 3" key="1">
    <citation type="submission" date="2018-12" db="EMBL/GenBank/DDBJ databases">
        <title>Complete genome sequence of Flaviflexus sp. H23T48.</title>
        <authorList>
            <person name="Bae J.-W."/>
            <person name="Lee J.-Y."/>
        </authorList>
    </citation>
    <scope>NUCLEOTIDE SEQUENCE [LARGE SCALE GENOMIC DNA]</scope>
    <source>
        <strain evidence="2 3">H23T48</strain>
    </source>
</reference>
<evidence type="ECO:0000313" key="2">
    <source>
        <dbReference type="EMBL" id="AZQ77051.1"/>
    </source>
</evidence>
<organism evidence="2 3">
    <name type="scientific">Flaviflexus ciconiae</name>
    <dbReference type="NCBI Taxonomy" id="2496867"/>
    <lineage>
        <taxon>Bacteria</taxon>
        <taxon>Bacillati</taxon>
        <taxon>Actinomycetota</taxon>
        <taxon>Actinomycetes</taxon>
        <taxon>Actinomycetales</taxon>
        <taxon>Actinomycetaceae</taxon>
        <taxon>Flaviflexus</taxon>
    </lineage>
</organism>
<dbReference type="PANTHER" id="PTHR21248">
    <property type="entry name" value="CARDIOLIPIN SYNTHASE"/>
    <property type="match status" value="1"/>
</dbReference>
<accession>A0A3Q9G3T0</accession>
<dbReference type="RefSeq" id="WP_126703856.1">
    <property type="nucleotide sequence ID" value="NZ_CP034593.1"/>
</dbReference>
<feature type="domain" description="PLD phosphodiesterase" evidence="1">
    <location>
        <begin position="332"/>
        <end position="359"/>
    </location>
</feature>
<dbReference type="CDD" id="cd09110">
    <property type="entry name" value="PLDc_CLS_1"/>
    <property type="match status" value="1"/>
</dbReference>
<keyword evidence="3" id="KW-1185">Reference proteome</keyword>
<sequence length="419" mass="48013">MKRFSMPSAERLWSGAKTALAVTVGLQITAVGIVTAIDERRKRREPPTGEFPHFKPKTSAVTSTEVTTYTFGHDLYDAMLEDINNATESVYFETYIWKADDIGKRFREAIINAAKRGVSTYVIVDVFGNLNQDPRFRHFPKIDHLHVLRFPFLHPGRFLGLIRHSGLDHRKLLIVDSKISYIGGYNIGQLYADHWRDTHIRLEGPQSWELENAFVDMWNSHRPRREKRLTDRGTTEWSSRLRAVQNLPSRLSYPIRSIYLDALDRAASHAWITMGYFIPDRDLQEALIAAAERGVDVRVLLPEYSNHIVADWVGRPSYAALLDAGVRIFLFQGAMVHSKTMTVDGKWSTVGTANIDALSMRGNYEINVELYSDSHASLMEKIFKLDLTNTRELTTKEWQSRPFLARVLERILRPLGIIL</sequence>
<dbReference type="InterPro" id="IPR001736">
    <property type="entry name" value="PLipase_D/transphosphatidylase"/>
</dbReference>
<dbReference type="CDD" id="cd09159">
    <property type="entry name" value="PLDc_ybhO_like_2"/>
    <property type="match status" value="1"/>
</dbReference>
<gene>
    <name evidence="2" type="ORF">EJ997_06605</name>
</gene>
<proteinExistence type="predicted"/>
<dbReference type="GO" id="GO:0032049">
    <property type="term" value="P:cardiolipin biosynthetic process"/>
    <property type="evidence" value="ECO:0007669"/>
    <property type="project" value="UniProtKB-ARBA"/>
</dbReference>
<dbReference type="Pfam" id="PF13091">
    <property type="entry name" value="PLDc_2"/>
    <property type="match status" value="2"/>
</dbReference>
<dbReference type="Gene3D" id="3.30.870.10">
    <property type="entry name" value="Endonuclease Chain A"/>
    <property type="match status" value="2"/>
</dbReference>
<dbReference type="InterPro" id="IPR025202">
    <property type="entry name" value="PLD-like_dom"/>
</dbReference>
<name>A0A3Q9G3T0_9ACTO</name>
<dbReference type="OrthoDB" id="9762009at2"/>
<evidence type="ECO:0000313" key="3">
    <source>
        <dbReference type="Proteomes" id="UP000280344"/>
    </source>
</evidence>
<evidence type="ECO:0000259" key="1">
    <source>
        <dbReference type="PROSITE" id="PS50035"/>
    </source>
</evidence>
<dbReference type="Proteomes" id="UP000280344">
    <property type="component" value="Chromosome"/>
</dbReference>
<feature type="domain" description="PLD phosphodiesterase" evidence="1">
    <location>
        <begin position="164"/>
        <end position="191"/>
    </location>
</feature>
<dbReference type="EMBL" id="CP034593">
    <property type="protein sequence ID" value="AZQ77051.1"/>
    <property type="molecule type" value="Genomic_DNA"/>
</dbReference>
<dbReference type="KEGG" id="flh:EJ997_06605"/>
<dbReference type="GO" id="GO:0030572">
    <property type="term" value="F:phosphatidyltransferase activity"/>
    <property type="evidence" value="ECO:0007669"/>
    <property type="project" value="UniProtKB-ARBA"/>
</dbReference>
<dbReference type="SMART" id="SM00155">
    <property type="entry name" value="PLDc"/>
    <property type="match status" value="2"/>
</dbReference>
<dbReference type="PANTHER" id="PTHR21248:SF22">
    <property type="entry name" value="PHOSPHOLIPASE D"/>
    <property type="match status" value="1"/>
</dbReference>
<dbReference type="PROSITE" id="PS50035">
    <property type="entry name" value="PLD"/>
    <property type="match status" value="2"/>
</dbReference>
<dbReference type="SUPFAM" id="SSF56024">
    <property type="entry name" value="Phospholipase D/nuclease"/>
    <property type="match status" value="2"/>
</dbReference>
<protein>
    <submittedName>
        <fullName evidence="2">Phosphatidylserine/phosphatidylglycerophosphate/ cardiolipin synthase family protein</fullName>
    </submittedName>
</protein>